<organism evidence="1 2">
    <name type="scientific">Marchantia polymorpha</name>
    <name type="common">Common liverwort</name>
    <name type="synonym">Marchantia aquatica</name>
    <dbReference type="NCBI Taxonomy" id="3197"/>
    <lineage>
        <taxon>Eukaryota</taxon>
        <taxon>Viridiplantae</taxon>
        <taxon>Streptophyta</taxon>
        <taxon>Embryophyta</taxon>
        <taxon>Marchantiophyta</taxon>
        <taxon>Marchantiopsida</taxon>
        <taxon>Marchantiidae</taxon>
        <taxon>Marchantiales</taxon>
        <taxon>Marchantiaceae</taxon>
        <taxon>Marchantia</taxon>
    </lineage>
</organism>
<evidence type="ECO:0000313" key="1">
    <source>
        <dbReference type="EMBL" id="PTQ48903.1"/>
    </source>
</evidence>
<proteinExistence type="predicted"/>
<evidence type="ECO:0000313" key="2">
    <source>
        <dbReference type="Proteomes" id="UP000244005"/>
    </source>
</evidence>
<dbReference type="EMBL" id="KZ772676">
    <property type="protein sequence ID" value="PTQ48903.1"/>
    <property type="molecule type" value="Genomic_DNA"/>
</dbReference>
<keyword evidence="2" id="KW-1185">Reference proteome</keyword>
<accession>A0A2R6XS21</accession>
<dbReference type="AlphaFoldDB" id="A0A2R6XS21"/>
<dbReference type="Proteomes" id="UP000244005">
    <property type="component" value="Unassembled WGS sequence"/>
</dbReference>
<protein>
    <submittedName>
        <fullName evidence="1">Uncharacterized protein</fullName>
    </submittedName>
</protein>
<sequence length="79" mass="9463">MNINVGMWQTKHSRQLLNKGRRQGGRGREREREFSIEMWFFPFSLAWQEHILAPTCRGNGRRVAREMYDLLLRISLILC</sequence>
<gene>
    <name evidence="1" type="ORF">MARPO_0004s0161</name>
</gene>
<name>A0A2R6XS21_MARPO</name>
<reference evidence="2" key="1">
    <citation type="journal article" date="2017" name="Cell">
        <title>Insights into land plant evolution garnered from the Marchantia polymorpha genome.</title>
        <authorList>
            <person name="Bowman J.L."/>
            <person name="Kohchi T."/>
            <person name="Yamato K.T."/>
            <person name="Jenkins J."/>
            <person name="Shu S."/>
            <person name="Ishizaki K."/>
            <person name="Yamaoka S."/>
            <person name="Nishihama R."/>
            <person name="Nakamura Y."/>
            <person name="Berger F."/>
            <person name="Adam C."/>
            <person name="Aki S.S."/>
            <person name="Althoff F."/>
            <person name="Araki T."/>
            <person name="Arteaga-Vazquez M.A."/>
            <person name="Balasubrmanian S."/>
            <person name="Barry K."/>
            <person name="Bauer D."/>
            <person name="Boehm C.R."/>
            <person name="Briginshaw L."/>
            <person name="Caballero-Perez J."/>
            <person name="Catarino B."/>
            <person name="Chen F."/>
            <person name="Chiyoda S."/>
            <person name="Chovatia M."/>
            <person name="Davies K.M."/>
            <person name="Delmans M."/>
            <person name="Demura T."/>
            <person name="Dierschke T."/>
            <person name="Dolan L."/>
            <person name="Dorantes-Acosta A.E."/>
            <person name="Eklund D.M."/>
            <person name="Florent S.N."/>
            <person name="Flores-Sandoval E."/>
            <person name="Fujiyama A."/>
            <person name="Fukuzawa H."/>
            <person name="Galik B."/>
            <person name="Grimanelli D."/>
            <person name="Grimwood J."/>
            <person name="Grossniklaus U."/>
            <person name="Hamada T."/>
            <person name="Haseloff J."/>
            <person name="Hetherington A.J."/>
            <person name="Higo A."/>
            <person name="Hirakawa Y."/>
            <person name="Hundley H.N."/>
            <person name="Ikeda Y."/>
            <person name="Inoue K."/>
            <person name="Inoue S.I."/>
            <person name="Ishida S."/>
            <person name="Jia Q."/>
            <person name="Kakita M."/>
            <person name="Kanazawa T."/>
            <person name="Kawai Y."/>
            <person name="Kawashima T."/>
            <person name="Kennedy M."/>
            <person name="Kinose K."/>
            <person name="Kinoshita T."/>
            <person name="Kohara Y."/>
            <person name="Koide E."/>
            <person name="Komatsu K."/>
            <person name="Kopischke S."/>
            <person name="Kubo M."/>
            <person name="Kyozuka J."/>
            <person name="Lagercrantz U."/>
            <person name="Lin S.S."/>
            <person name="Lindquist E."/>
            <person name="Lipzen A.M."/>
            <person name="Lu C.W."/>
            <person name="De Luna E."/>
            <person name="Martienssen R.A."/>
            <person name="Minamino N."/>
            <person name="Mizutani M."/>
            <person name="Mizutani M."/>
            <person name="Mochizuki N."/>
            <person name="Monte I."/>
            <person name="Mosher R."/>
            <person name="Nagasaki H."/>
            <person name="Nakagami H."/>
            <person name="Naramoto S."/>
            <person name="Nishitani K."/>
            <person name="Ohtani M."/>
            <person name="Okamoto T."/>
            <person name="Okumura M."/>
            <person name="Phillips J."/>
            <person name="Pollak B."/>
            <person name="Reinders A."/>
            <person name="Rovekamp M."/>
            <person name="Sano R."/>
            <person name="Sawa S."/>
            <person name="Schmid M.W."/>
            <person name="Shirakawa M."/>
            <person name="Solano R."/>
            <person name="Spunde A."/>
            <person name="Suetsugu N."/>
            <person name="Sugano S."/>
            <person name="Sugiyama A."/>
            <person name="Sun R."/>
            <person name="Suzuki Y."/>
            <person name="Takenaka M."/>
            <person name="Takezawa D."/>
            <person name="Tomogane H."/>
            <person name="Tsuzuki M."/>
            <person name="Ueda T."/>
            <person name="Umeda M."/>
            <person name="Ward J.M."/>
            <person name="Watanabe Y."/>
            <person name="Yazaki K."/>
            <person name="Yokoyama R."/>
            <person name="Yoshitake Y."/>
            <person name="Yotsui I."/>
            <person name="Zachgo S."/>
            <person name="Schmutz J."/>
        </authorList>
    </citation>
    <scope>NUCLEOTIDE SEQUENCE [LARGE SCALE GENOMIC DNA]</scope>
    <source>
        <strain evidence="2">Tak-1</strain>
    </source>
</reference>